<evidence type="ECO:0000313" key="13">
    <source>
        <dbReference type="Proteomes" id="UP000253664"/>
    </source>
</evidence>
<dbReference type="SUPFAM" id="SSF52374">
    <property type="entry name" value="Nucleotidylyl transferase"/>
    <property type="match status" value="1"/>
</dbReference>
<dbReference type="PANTHER" id="PTHR21299:SF1">
    <property type="entry name" value="PANTOATE--BETA-ALANINE LIGASE"/>
    <property type="match status" value="1"/>
</dbReference>
<dbReference type="EMBL" id="LKCN02000017">
    <property type="protein sequence ID" value="RCI09063.1"/>
    <property type="molecule type" value="Genomic_DNA"/>
</dbReference>
<dbReference type="GO" id="GO:0004592">
    <property type="term" value="F:pantoate-beta-alanine ligase activity"/>
    <property type="evidence" value="ECO:0007669"/>
    <property type="project" value="UniProtKB-EC"/>
</dbReference>
<dbReference type="Gene3D" id="3.40.50.620">
    <property type="entry name" value="HUPs"/>
    <property type="match status" value="1"/>
</dbReference>
<dbReference type="AlphaFoldDB" id="A0A367L3Q3"/>
<evidence type="ECO:0000256" key="11">
    <source>
        <dbReference type="ARBA" id="ARBA00048258"/>
    </source>
</evidence>
<dbReference type="PANTHER" id="PTHR21299">
    <property type="entry name" value="CYTIDYLATE KINASE/PANTOATE-BETA-ALANINE LIGASE"/>
    <property type="match status" value="1"/>
</dbReference>
<sequence length="375" mass="40484">MLRRLGRPVMTLTRTPTTARRSLQTETLPSTSIPIIRTIEAMRTWRALRTSTVGLVPTMGALHEGHLSLIRAAARQSSDVVVSVFLNPAQFGAREDLASYPVTWDDDAAALARIDGQELASSSSSPSDGEKPAGRIRAVFAPDVSTMYPEGAPGPYPDSKGSFVSITPLGEVLEGASRPTFFRGVATVCIKLFNLVQPDLVFLGQKDVQQTVVLRRMVRDLMLPTRIVVCPTARDDDGLALSSRNVYLGPRRRAVAVRLLPAALAAASAAYGRSILSRADILRPALEVVSTLAAEQRGLSPEERATFELDYMSLADPDTLLELDAVDPLRGAVLSAAVRMLPLEKVRRGEEVGYANGPLVRLIDNVILEPPKVVG</sequence>
<name>A0A367L3Q3_9HYPO</name>
<evidence type="ECO:0000256" key="1">
    <source>
        <dbReference type="ARBA" id="ARBA00004990"/>
    </source>
</evidence>
<evidence type="ECO:0000256" key="3">
    <source>
        <dbReference type="ARBA" id="ARBA00012219"/>
    </source>
</evidence>
<comment type="similarity">
    <text evidence="2">Belongs to the pantothenate synthetase family.</text>
</comment>
<dbReference type="FunFam" id="3.30.1300.10:FF:000002">
    <property type="entry name" value="Pantoate--beta-alanine ligase"/>
    <property type="match status" value="1"/>
</dbReference>
<accession>A0A367L3Q3</accession>
<evidence type="ECO:0000313" key="12">
    <source>
        <dbReference type="EMBL" id="RCI09063.1"/>
    </source>
</evidence>
<dbReference type="UniPathway" id="UPA00028">
    <property type="reaction ID" value="UER00005"/>
</dbReference>
<dbReference type="Pfam" id="PF02569">
    <property type="entry name" value="Pantoate_ligase"/>
    <property type="match status" value="1"/>
</dbReference>
<evidence type="ECO:0000256" key="7">
    <source>
        <dbReference type="ARBA" id="ARBA00022741"/>
    </source>
</evidence>
<evidence type="ECO:0000256" key="4">
    <source>
        <dbReference type="ARBA" id="ARBA00015647"/>
    </source>
</evidence>
<dbReference type="InterPro" id="IPR003721">
    <property type="entry name" value="Pantoate_ligase"/>
</dbReference>
<organism evidence="12 13">
    <name type="scientific">Ophiocordyceps polyrhachis-furcata BCC 54312</name>
    <dbReference type="NCBI Taxonomy" id="1330021"/>
    <lineage>
        <taxon>Eukaryota</taxon>
        <taxon>Fungi</taxon>
        <taxon>Dikarya</taxon>
        <taxon>Ascomycota</taxon>
        <taxon>Pezizomycotina</taxon>
        <taxon>Sordariomycetes</taxon>
        <taxon>Hypocreomycetidae</taxon>
        <taxon>Hypocreales</taxon>
        <taxon>Ophiocordycipitaceae</taxon>
        <taxon>Ophiocordyceps</taxon>
    </lineage>
</organism>
<dbReference type="GO" id="GO:0005524">
    <property type="term" value="F:ATP binding"/>
    <property type="evidence" value="ECO:0007669"/>
    <property type="project" value="UniProtKB-KW"/>
</dbReference>
<evidence type="ECO:0000256" key="10">
    <source>
        <dbReference type="ARBA" id="ARBA00032806"/>
    </source>
</evidence>
<keyword evidence="7" id="KW-0547">Nucleotide-binding</keyword>
<dbReference type="GO" id="GO:0015940">
    <property type="term" value="P:pantothenate biosynthetic process"/>
    <property type="evidence" value="ECO:0007669"/>
    <property type="project" value="UniProtKB-UniPathway"/>
</dbReference>
<keyword evidence="5" id="KW-0436">Ligase</keyword>
<dbReference type="InterPro" id="IPR042176">
    <property type="entry name" value="Pantoate_ligase_C"/>
</dbReference>
<comment type="pathway">
    <text evidence="1">Cofactor biosynthesis; (R)-pantothenate biosynthesis; (R)-pantothenate from (R)-pantoate and beta-alanine: step 1/1.</text>
</comment>
<comment type="caution">
    <text evidence="12">The sequence shown here is derived from an EMBL/GenBank/DDBJ whole genome shotgun (WGS) entry which is preliminary data.</text>
</comment>
<evidence type="ECO:0000256" key="8">
    <source>
        <dbReference type="ARBA" id="ARBA00022840"/>
    </source>
</evidence>
<protein>
    <recommendedName>
        <fullName evidence="4">Pantoate--beta-alanine ligase</fullName>
        <ecNumber evidence="3">6.3.2.1</ecNumber>
    </recommendedName>
    <alternativeName>
        <fullName evidence="10">Pantoate-activating enzyme</fullName>
    </alternativeName>
    <alternativeName>
        <fullName evidence="9">Pantothenate synthetase</fullName>
    </alternativeName>
</protein>
<dbReference type="STRING" id="1330021.A0A367L3Q3"/>
<evidence type="ECO:0000256" key="6">
    <source>
        <dbReference type="ARBA" id="ARBA00022655"/>
    </source>
</evidence>
<dbReference type="EC" id="6.3.2.1" evidence="3"/>
<dbReference type="Gene3D" id="3.30.1300.10">
    <property type="entry name" value="Pantoate-beta-alanine ligase, C-terminal domain"/>
    <property type="match status" value="1"/>
</dbReference>
<evidence type="ECO:0000256" key="2">
    <source>
        <dbReference type="ARBA" id="ARBA00009256"/>
    </source>
</evidence>
<dbReference type="InterPro" id="IPR014729">
    <property type="entry name" value="Rossmann-like_a/b/a_fold"/>
</dbReference>
<proteinExistence type="inferred from homology"/>
<gene>
    <name evidence="12" type="ORF">L249_4975</name>
</gene>
<evidence type="ECO:0000256" key="9">
    <source>
        <dbReference type="ARBA" id="ARBA00029902"/>
    </source>
</evidence>
<comment type="catalytic activity">
    <reaction evidence="11">
        <text>(R)-pantoate + beta-alanine + ATP = (R)-pantothenate + AMP + diphosphate + H(+)</text>
        <dbReference type="Rhea" id="RHEA:10912"/>
        <dbReference type="ChEBI" id="CHEBI:15378"/>
        <dbReference type="ChEBI" id="CHEBI:15980"/>
        <dbReference type="ChEBI" id="CHEBI:29032"/>
        <dbReference type="ChEBI" id="CHEBI:30616"/>
        <dbReference type="ChEBI" id="CHEBI:33019"/>
        <dbReference type="ChEBI" id="CHEBI:57966"/>
        <dbReference type="ChEBI" id="CHEBI:456215"/>
        <dbReference type="EC" id="6.3.2.1"/>
    </reaction>
</comment>
<dbReference type="OrthoDB" id="2020436at2759"/>
<keyword evidence="8" id="KW-0067">ATP-binding</keyword>
<dbReference type="Proteomes" id="UP000253664">
    <property type="component" value="Unassembled WGS sequence"/>
</dbReference>
<evidence type="ECO:0000256" key="5">
    <source>
        <dbReference type="ARBA" id="ARBA00022598"/>
    </source>
</evidence>
<keyword evidence="6" id="KW-0566">Pantothenate biosynthesis</keyword>
<keyword evidence="13" id="KW-1185">Reference proteome</keyword>
<reference evidence="12 13" key="1">
    <citation type="journal article" date="2015" name="BMC Genomics">
        <title>Insights from the genome of Ophiocordyceps polyrhachis-furcata to pathogenicity and host specificity in insect fungi.</title>
        <authorList>
            <person name="Wichadakul D."/>
            <person name="Kobmoo N."/>
            <person name="Ingsriswang S."/>
            <person name="Tangphatsornruang S."/>
            <person name="Chantasingh D."/>
            <person name="Luangsa-ard J.J."/>
            <person name="Eurwilaichitr L."/>
        </authorList>
    </citation>
    <scope>NUCLEOTIDE SEQUENCE [LARGE SCALE GENOMIC DNA]</scope>
    <source>
        <strain evidence="12 13">BCC 54312</strain>
    </source>
</reference>
<dbReference type="HAMAP" id="MF_00158">
    <property type="entry name" value="PanC"/>
    <property type="match status" value="1"/>
</dbReference>